<dbReference type="OrthoDB" id="9959at2157"/>
<name>A0A0W1SVH1_9EURY</name>
<dbReference type="PANTHER" id="PTHR11124">
    <property type="entry name" value="VACUOLAR SORTING PROTEIN VPS29"/>
    <property type="match status" value="1"/>
</dbReference>
<keyword evidence="4" id="KW-1185">Reference proteome</keyword>
<gene>
    <name evidence="3" type="ORF">AUR66_07690</name>
</gene>
<dbReference type="NCBIfam" id="TIGR00040">
    <property type="entry name" value="yfcE"/>
    <property type="match status" value="1"/>
</dbReference>
<dbReference type="Proteomes" id="UP000053157">
    <property type="component" value="Unassembled WGS sequence"/>
</dbReference>
<dbReference type="InterPro" id="IPR000979">
    <property type="entry name" value="Phosphodiesterase_MJ0936/Vps29"/>
</dbReference>
<comment type="cofactor">
    <cofactor evidence="1">
        <name>a divalent metal cation</name>
        <dbReference type="ChEBI" id="CHEBI:60240"/>
    </cofactor>
</comment>
<dbReference type="Pfam" id="PF12850">
    <property type="entry name" value="Metallophos_2"/>
    <property type="match status" value="1"/>
</dbReference>
<protein>
    <recommendedName>
        <fullName evidence="1">Phosphoesterase</fullName>
        <ecNumber evidence="1">3.1.4.-</ecNumber>
    </recommendedName>
</protein>
<accession>A0A0W1SVH1</accession>
<evidence type="ECO:0000313" key="4">
    <source>
        <dbReference type="Proteomes" id="UP000053157"/>
    </source>
</evidence>
<evidence type="ECO:0000259" key="2">
    <source>
        <dbReference type="Pfam" id="PF12850"/>
    </source>
</evidence>
<comment type="caution">
    <text evidence="3">The sequence shown here is derived from an EMBL/GenBank/DDBJ whole genome shotgun (WGS) entry which is preliminary data.</text>
</comment>
<dbReference type="AlphaFoldDB" id="A0A0W1SVH1"/>
<dbReference type="EC" id="3.1.4.-" evidence="1"/>
<dbReference type="GO" id="GO:0046872">
    <property type="term" value="F:metal ion binding"/>
    <property type="evidence" value="ECO:0007669"/>
    <property type="project" value="UniProtKB-KW"/>
</dbReference>
<comment type="similarity">
    <text evidence="1">Belongs to the metallophosphoesterase superfamily. YfcE family.</text>
</comment>
<sequence>MRLAIMSDTHVPGRAAVLPDWVEDQIRAADLVIHAGDYDSPETLQHLRDISNEFVGVSGNVDPPEVDLPFVEIVEADGLTFVVTHGTGTRTGYCSRVADVVKDAAGTDAVGVAGHIHEVVDEVTDDGVRILNPGTAAPASPDDEATMMVGTVNDGDLSVEVLHGD</sequence>
<dbReference type="EMBL" id="LOPV01000045">
    <property type="protein sequence ID" value="KTG30463.1"/>
    <property type="molecule type" value="Genomic_DNA"/>
</dbReference>
<proteinExistence type="inferred from homology"/>
<keyword evidence="1" id="KW-0479">Metal-binding</keyword>
<dbReference type="SUPFAM" id="SSF56300">
    <property type="entry name" value="Metallo-dependent phosphatases"/>
    <property type="match status" value="1"/>
</dbReference>
<dbReference type="InterPro" id="IPR024654">
    <property type="entry name" value="Calcineurin-like_PHP_lpxH"/>
</dbReference>
<evidence type="ECO:0000313" key="3">
    <source>
        <dbReference type="EMBL" id="KTG30463.1"/>
    </source>
</evidence>
<dbReference type="GO" id="GO:0016787">
    <property type="term" value="F:hydrolase activity"/>
    <property type="evidence" value="ECO:0007669"/>
    <property type="project" value="UniProtKB-UniRule"/>
</dbReference>
<dbReference type="InterPro" id="IPR029052">
    <property type="entry name" value="Metallo-depent_PP-like"/>
</dbReference>
<feature type="domain" description="Calcineurin-like phosphoesterase" evidence="2">
    <location>
        <begin position="1"/>
        <end position="154"/>
    </location>
</feature>
<organism evidence="3 4">
    <name type="scientific">Haloferax profundi</name>
    <dbReference type="NCBI Taxonomy" id="1544718"/>
    <lineage>
        <taxon>Archaea</taxon>
        <taxon>Methanobacteriati</taxon>
        <taxon>Methanobacteriota</taxon>
        <taxon>Stenosarchaea group</taxon>
        <taxon>Halobacteria</taxon>
        <taxon>Halobacteriales</taxon>
        <taxon>Haloferacaceae</taxon>
        <taxon>Haloferax</taxon>
    </lineage>
</organism>
<dbReference type="RefSeq" id="WP_058570977.1">
    <property type="nucleotide sequence ID" value="NZ_LOPV01000045.1"/>
</dbReference>
<dbReference type="Gene3D" id="3.60.21.10">
    <property type="match status" value="1"/>
</dbReference>
<reference evidence="3 4" key="1">
    <citation type="submission" date="2015-12" db="EMBL/GenBank/DDBJ databases">
        <title>Haloferax profundi sp. nov. isolated from the Discovery deep brine-seawater interface in the Red Sea.</title>
        <authorList>
            <person name="Zhang G."/>
            <person name="Stingl U."/>
            <person name="Rashid M."/>
        </authorList>
    </citation>
    <scope>NUCLEOTIDE SEQUENCE [LARGE SCALE GENOMIC DNA]</scope>
    <source>
        <strain evidence="3 4">SB29</strain>
    </source>
</reference>
<evidence type="ECO:0000256" key="1">
    <source>
        <dbReference type="RuleBase" id="RU362039"/>
    </source>
</evidence>